<evidence type="ECO:0000313" key="1">
    <source>
        <dbReference type="EMBL" id="STX10423.1"/>
    </source>
</evidence>
<dbReference type="Proteomes" id="UP000294641">
    <property type="component" value="Unassembled WGS sequence"/>
</dbReference>
<accession>A0A8B4QCB6</accession>
<gene>
    <name evidence="2" type="ORF">DFR61_103116</name>
    <name evidence="1" type="ORF">NCTC10597_02169</name>
</gene>
<dbReference type="Proteomes" id="UP000254330">
    <property type="component" value="Unassembled WGS sequence"/>
</dbReference>
<dbReference type="Gene3D" id="1.10.340.20">
    <property type="entry name" value="Apc36109-like domain"/>
    <property type="match status" value="1"/>
</dbReference>
<evidence type="ECO:0000313" key="3">
    <source>
        <dbReference type="Proteomes" id="UP000254330"/>
    </source>
</evidence>
<dbReference type="InterPro" id="IPR023162">
    <property type="entry name" value="Apc36109-like_dom_sf"/>
</dbReference>
<dbReference type="AlphaFoldDB" id="A0A8B4QCB6"/>
<sequence length="89" mass="10376">MQLMSQSELVKRVQYILVQWNPLESKAHTYIKESAEVEAILQNIDDPSELGKQIQVIYEKSFNQWVPFEKCVEISYKLLALKFTAKSVI</sequence>
<evidence type="ECO:0000313" key="4">
    <source>
        <dbReference type="Proteomes" id="UP000294641"/>
    </source>
</evidence>
<dbReference type="EMBL" id="UGNP01000001">
    <property type="protein sequence ID" value="STX10423.1"/>
    <property type="molecule type" value="Genomic_DNA"/>
</dbReference>
<dbReference type="Pfam" id="PF08958">
    <property type="entry name" value="DUF1871"/>
    <property type="match status" value="1"/>
</dbReference>
<keyword evidence="4" id="KW-1185">Reference proteome</keyword>
<evidence type="ECO:0000313" key="2">
    <source>
        <dbReference type="EMBL" id="TDR42740.1"/>
    </source>
</evidence>
<reference evidence="2 4" key="2">
    <citation type="submission" date="2019-03" db="EMBL/GenBank/DDBJ databases">
        <title>Genomic Encyclopedia of Type Strains, Phase IV (KMG-IV): sequencing the most valuable type-strain genomes for metagenomic binning, comparative biology and taxonomic classification.</title>
        <authorList>
            <person name="Goeker M."/>
        </authorList>
    </citation>
    <scope>NUCLEOTIDE SEQUENCE [LARGE SCALE GENOMIC DNA]</scope>
    <source>
        <strain evidence="2 4">DSM 20580</strain>
    </source>
</reference>
<dbReference type="RefSeq" id="WP_232025912.1">
    <property type="nucleotide sequence ID" value="NZ_BJUE01000005.1"/>
</dbReference>
<dbReference type="SUPFAM" id="SSF116922">
    <property type="entry name" value="YugE-like"/>
    <property type="match status" value="1"/>
</dbReference>
<reference evidence="1 3" key="1">
    <citation type="submission" date="2018-06" db="EMBL/GenBank/DDBJ databases">
        <authorList>
            <consortium name="Pathogen Informatics"/>
            <person name="Doyle S."/>
        </authorList>
    </citation>
    <scope>NUCLEOTIDE SEQUENCE [LARGE SCALE GENOMIC DNA]</scope>
    <source>
        <strain evidence="1 3">NCTC10597</strain>
    </source>
</reference>
<organism evidence="1 3">
    <name type="scientific">Kurthia zopfii</name>
    <dbReference type="NCBI Taxonomy" id="1650"/>
    <lineage>
        <taxon>Bacteria</taxon>
        <taxon>Bacillati</taxon>
        <taxon>Bacillota</taxon>
        <taxon>Bacilli</taxon>
        <taxon>Bacillales</taxon>
        <taxon>Caryophanaceae</taxon>
        <taxon>Kurthia</taxon>
    </lineage>
</organism>
<dbReference type="EMBL" id="SNZG01000003">
    <property type="protein sequence ID" value="TDR42740.1"/>
    <property type="molecule type" value="Genomic_DNA"/>
</dbReference>
<proteinExistence type="predicted"/>
<comment type="caution">
    <text evidence="1">The sequence shown here is derived from an EMBL/GenBank/DDBJ whole genome shotgun (WGS) entry which is preliminary data.</text>
</comment>
<name>A0A8B4QCB6_9BACL</name>
<protein>
    <submittedName>
        <fullName evidence="1">Domain of uncharacterized function (DUF1871)</fullName>
    </submittedName>
    <submittedName>
        <fullName evidence="2">Uncharacterized protein DUF1871</fullName>
    </submittedName>
</protein>
<dbReference type="InterPro" id="IPR015053">
    <property type="entry name" value="DUF1871"/>
</dbReference>